<dbReference type="FunFam" id="3.10.20.370:FF:000001">
    <property type="entry name" value="Retrovirus-related Pol polyprotein from transposon 17.6-like protein"/>
    <property type="match status" value="1"/>
</dbReference>
<dbReference type="GeneTree" id="ENSGT01100000263500"/>
<dbReference type="SUPFAM" id="SSF56672">
    <property type="entry name" value="DNA/RNA polymerases"/>
    <property type="match status" value="1"/>
</dbReference>
<evidence type="ECO:0000259" key="16">
    <source>
        <dbReference type="PROSITE" id="PS50994"/>
    </source>
</evidence>
<dbReference type="SUPFAM" id="SSF50630">
    <property type="entry name" value="Acid proteases"/>
    <property type="match status" value="1"/>
</dbReference>
<reference evidence="17" key="3">
    <citation type="submission" date="2025-09" db="UniProtKB">
        <authorList>
            <consortium name="Ensembl"/>
        </authorList>
    </citation>
    <scope>IDENTIFICATION</scope>
</reference>
<dbReference type="InterPro" id="IPR041588">
    <property type="entry name" value="Integrase_H2C2"/>
</dbReference>
<evidence type="ECO:0000256" key="7">
    <source>
        <dbReference type="ARBA" id="ARBA00022759"/>
    </source>
</evidence>
<evidence type="ECO:0000256" key="4">
    <source>
        <dbReference type="ARBA" id="ARBA00022679"/>
    </source>
</evidence>
<dbReference type="PROSITE" id="PS00141">
    <property type="entry name" value="ASP_PROTEASE"/>
    <property type="match status" value="1"/>
</dbReference>
<dbReference type="InterPro" id="IPR021109">
    <property type="entry name" value="Peptidase_aspartic_dom_sf"/>
</dbReference>
<evidence type="ECO:0000313" key="17">
    <source>
        <dbReference type="Ensembl" id="ENSONIP00000078182.1"/>
    </source>
</evidence>
<evidence type="ECO:0000256" key="14">
    <source>
        <dbReference type="ARBA" id="ARBA00039658"/>
    </source>
</evidence>
<dbReference type="GO" id="GO:0004190">
    <property type="term" value="F:aspartic-type endopeptidase activity"/>
    <property type="evidence" value="ECO:0007669"/>
    <property type="project" value="InterPro"/>
</dbReference>
<evidence type="ECO:0000256" key="10">
    <source>
        <dbReference type="ARBA" id="ARBA00022884"/>
    </source>
</evidence>
<dbReference type="FunFam" id="3.30.70.270:FF:000164">
    <property type="match status" value="1"/>
</dbReference>
<evidence type="ECO:0000313" key="18">
    <source>
        <dbReference type="Proteomes" id="UP000005207"/>
    </source>
</evidence>
<evidence type="ECO:0000256" key="13">
    <source>
        <dbReference type="ARBA" id="ARBA00023268"/>
    </source>
</evidence>
<dbReference type="FunFam" id="3.10.10.10:FF:000007">
    <property type="entry name" value="Retrovirus-related Pol polyprotein from transposon 17.6-like Protein"/>
    <property type="match status" value="1"/>
</dbReference>
<keyword evidence="10" id="KW-0694">RNA-binding</keyword>
<dbReference type="GO" id="GO:0006508">
    <property type="term" value="P:proteolysis"/>
    <property type="evidence" value="ECO:0007669"/>
    <property type="project" value="UniProtKB-KW"/>
</dbReference>
<dbReference type="FunFam" id="3.30.420.10:FF:000032">
    <property type="entry name" value="Retrovirus-related Pol polyprotein from transposon 297-like Protein"/>
    <property type="match status" value="1"/>
</dbReference>
<evidence type="ECO:0000256" key="1">
    <source>
        <dbReference type="ARBA" id="ARBA00010879"/>
    </source>
</evidence>
<evidence type="ECO:0000256" key="12">
    <source>
        <dbReference type="ARBA" id="ARBA00022918"/>
    </source>
</evidence>
<dbReference type="OMA" id="HETHLRI"/>
<reference evidence="18" key="1">
    <citation type="submission" date="2012-01" db="EMBL/GenBank/DDBJ databases">
        <title>The Genome Sequence of Oreochromis niloticus (Nile Tilapia).</title>
        <authorList>
            <consortium name="Broad Institute Genome Assembly Team"/>
            <consortium name="Broad Institute Sequencing Platform"/>
            <person name="Di Palma F."/>
            <person name="Johnson J."/>
            <person name="Lander E.S."/>
            <person name="Lindblad-Toh K."/>
        </authorList>
    </citation>
    <scope>NUCLEOTIDE SEQUENCE [LARGE SCALE GENOMIC DNA]</scope>
</reference>
<dbReference type="AlphaFoldDB" id="A0A669F098"/>
<keyword evidence="12" id="KW-0695">RNA-directed DNA polymerase</keyword>
<evidence type="ECO:0000256" key="9">
    <source>
        <dbReference type="ARBA" id="ARBA00022842"/>
    </source>
</evidence>
<dbReference type="FunFam" id="3.30.70.270:FF:000020">
    <property type="entry name" value="Transposon Tf2-6 polyprotein-like Protein"/>
    <property type="match status" value="1"/>
</dbReference>
<evidence type="ECO:0000259" key="15">
    <source>
        <dbReference type="PROSITE" id="PS50878"/>
    </source>
</evidence>
<reference evidence="17" key="2">
    <citation type="submission" date="2025-08" db="UniProtKB">
        <authorList>
            <consortium name="Ensembl"/>
        </authorList>
    </citation>
    <scope>IDENTIFICATION</scope>
</reference>
<dbReference type="GO" id="GO:0015074">
    <property type="term" value="P:DNA integration"/>
    <property type="evidence" value="ECO:0007669"/>
    <property type="project" value="UniProtKB-KW"/>
</dbReference>
<dbReference type="Gene3D" id="3.30.420.10">
    <property type="entry name" value="Ribonuclease H-like superfamily/Ribonuclease H"/>
    <property type="match status" value="1"/>
</dbReference>
<dbReference type="Pfam" id="PF00665">
    <property type="entry name" value="rve"/>
    <property type="match status" value="1"/>
</dbReference>
<dbReference type="CDD" id="cd09274">
    <property type="entry name" value="RNase_HI_RT_Ty3"/>
    <property type="match status" value="1"/>
</dbReference>
<dbReference type="PANTHER" id="PTHR37984:SF5">
    <property type="entry name" value="PROTEIN NYNRIN-LIKE"/>
    <property type="match status" value="1"/>
</dbReference>
<dbReference type="PROSITE" id="PS50878">
    <property type="entry name" value="RT_POL"/>
    <property type="match status" value="1"/>
</dbReference>
<proteinExistence type="inferred from homology"/>
<evidence type="ECO:0000256" key="11">
    <source>
        <dbReference type="ARBA" id="ARBA00022908"/>
    </source>
</evidence>
<name>A0A669F098_ORENI</name>
<keyword evidence="9" id="KW-0460">Magnesium</keyword>
<keyword evidence="3" id="KW-0645">Protease</keyword>
<dbReference type="InterPro" id="IPR001969">
    <property type="entry name" value="Aspartic_peptidase_AS"/>
</dbReference>
<evidence type="ECO:0000256" key="5">
    <source>
        <dbReference type="ARBA" id="ARBA00022695"/>
    </source>
</evidence>
<keyword evidence="6" id="KW-0540">Nuclease</keyword>
<dbReference type="InParanoid" id="A0A669F098"/>
<dbReference type="Pfam" id="PF17921">
    <property type="entry name" value="Integrase_H2C2"/>
    <property type="match status" value="1"/>
</dbReference>
<dbReference type="Pfam" id="PF17919">
    <property type="entry name" value="RT_RNaseH_2"/>
    <property type="match status" value="1"/>
</dbReference>
<dbReference type="Gene3D" id="2.40.70.10">
    <property type="entry name" value="Acid Proteases"/>
    <property type="match status" value="1"/>
</dbReference>
<keyword evidence="5" id="KW-0548">Nucleotidyltransferase</keyword>
<keyword evidence="8" id="KW-0378">Hydrolase</keyword>
<evidence type="ECO:0000256" key="8">
    <source>
        <dbReference type="ARBA" id="ARBA00022801"/>
    </source>
</evidence>
<dbReference type="Gene3D" id="3.10.10.10">
    <property type="entry name" value="HIV Type 1 Reverse Transcriptase, subunit A, domain 1"/>
    <property type="match status" value="1"/>
</dbReference>
<dbReference type="SUPFAM" id="SSF53098">
    <property type="entry name" value="Ribonuclease H-like"/>
    <property type="match status" value="1"/>
</dbReference>
<organism evidence="17 18">
    <name type="scientific">Oreochromis niloticus</name>
    <name type="common">Nile tilapia</name>
    <name type="synonym">Tilapia nilotica</name>
    <dbReference type="NCBI Taxonomy" id="8128"/>
    <lineage>
        <taxon>Eukaryota</taxon>
        <taxon>Metazoa</taxon>
        <taxon>Chordata</taxon>
        <taxon>Craniata</taxon>
        <taxon>Vertebrata</taxon>
        <taxon>Euteleostomi</taxon>
        <taxon>Actinopterygii</taxon>
        <taxon>Neopterygii</taxon>
        <taxon>Teleostei</taxon>
        <taxon>Neoteleostei</taxon>
        <taxon>Acanthomorphata</taxon>
        <taxon>Ovalentaria</taxon>
        <taxon>Cichlomorphae</taxon>
        <taxon>Cichliformes</taxon>
        <taxon>Cichlidae</taxon>
        <taxon>African cichlids</taxon>
        <taxon>Pseudocrenilabrinae</taxon>
        <taxon>Oreochromini</taxon>
        <taxon>Oreochromis</taxon>
    </lineage>
</organism>
<dbReference type="PANTHER" id="PTHR37984">
    <property type="entry name" value="PROTEIN CBG26694"/>
    <property type="match status" value="1"/>
</dbReference>
<keyword evidence="13" id="KW-0511">Multifunctional enzyme</keyword>
<dbReference type="InterPro" id="IPR000477">
    <property type="entry name" value="RT_dom"/>
</dbReference>
<comment type="similarity">
    <text evidence="1">Belongs to the beta type-B retroviral polymerase family. HERV class-II K(HML-2) pol subfamily.</text>
</comment>
<dbReference type="InterPro" id="IPR012337">
    <property type="entry name" value="RNaseH-like_sf"/>
</dbReference>
<evidence type="ECO:0000256" key="3">
    <source>
        <dbReference type="ARBA" id="ARBA00022670"/>
    </source>
</evidence>
<accession>A0A669F098</accession>
<dbReference type="InterPro" id="IPR050951">
    <property type="entry name" value="Retrovirus_Pol_polyprotein"/>
</dbReference>
<dbReference type="GO" id="GO:0004523">
    <property type="term" value="F:RNA-DNA hybrid ribonuclease activity"/>
    <property type="evidence" value="ECO:0007669"/>
    <property type="project" value="UniProtKB-EC"/>
</dbReference>
<dbReference type="InterPro" id="IPR001584">
    <property type="entry name" value="Integrase_cat-core"/>
</dbReference>
<sequence>MDPPARRSSRDRWQYREAALHRGLALRETFLVDSGSQKSLLPPTAADGLAANCGPQLMAANGSPIKTFGERLVTVCFHGRDFQWNFVVAASSVPILGADFLCAHGLLVDVANRCLIDALSFSSLPCFTRAAEPLIRANVVTSGDAFQRLLSEFPSLSVPDFSGAVTKHGVEHYIPTVGPPVFARARRLDPAKLSVAREEFAAMERLGIVQRSNSAWASPLHMVPKSDGRWRPCGDFRRLNNATENDRYPIPHIQDFSANLAGMSIFSKIDLVRGYHQVPVRAEDVPKTAVITPFGLFEFLRMPFGLKGAAQTFQRLMDSVLRGLPFVFVYLDDILVASCSASQHESHLRQVFQRLAAHGLIINPSKCQFGLPVLDFLGHRISAEGVVPLPDRVQAVSAFPRPTSVKALQEFLGMINFYNRFLPRAAHLLQPLYAALKGKTAKDPVDWLPERIHAFSAAKSALADAALLAHPLPSAEIALTTDASDVAVGGVLEQRVSGLWQPLAFFSRTLRDAERKYSVFDRELLALHLATRHFRFFLEGRNFTAYVDHKPLTFAMSKVSDPWSARQQRQLAAISEFTTDIQHVAGKSNHVADCLSRVLVSPVYVGVDYAAMAAEQHADPDILALQSMKTGLVLEDTPVWDGGPRLLCDVSTGRPRPVVPLSWRRRVFDSVHALSHPGVRASVKLVSARFVWPGLRKTVKEWAAVCVPCQRSKIHRHTQAPLEPFRIPGRRFDHVHVDLVGPLPQSQGFTHLLTVVDRTTRWPEVVPLASTTAATVARAFLSTWVSRFGPPADITSDRGPQFVSELWSAMADGLGVKVHRTTAYHPQANGMCERFHRSLKAALRASLTGGDWVDRLPWVLLGLRSAVKEDLGVSPAELVLGQPLRVPGNSCLRALPHVLIPLCCLFAPRKARFLFLVPCTTACLTLLFRVRWTLLVSFSSGTMPIGLRCVPHMTGRTGFLNQATNISFWTLAVGRRLSLLTDLSLHMLCKRIRWSRPRPLVAAAHLPPGCWILFFPQE</sequence>
<dbReference type="Pfam" id="PF00078">
    <property type="entry name" value="RVT_1"/>
    <property type="match status" value="1"/>
</dbReference>
<dbReference type="InterPro" id="IPR041577">
    <property type="entry name" value="RT_RNaseH_2"/>
</dbReference>
<feature type="domain" description="Integrase catalytic" evidence="16">
    <location>
        <begin position="720"/>
        <end position="883"/>
    </location>
</feature>
<keyword evidence="4" id="KW-0808">Transferase</keyword>
<dbReference type="GO" id="GO:0003723">
    <property type="term" value="F:RNA binding"/>
    <property type="evidence" value="ECO:0007669"/>
    <property type="project" value="UniProtKB-KW"/>
</dbReference>
<feature type="domain" description="Reverse transcriptase" evidence="15">
    <location>
        <begin position="204"/>
        <end position="381"/>
    </location>
</feature>
<dbReference type="PROSITE" id="PS50994">
    <property type="entry name" value="INTEGRASE"/>
    <property type="match status" value="1"/>
</dbReference>
<dbReference type="InterPro" id="IPR043128">
    <property type="entry name" value="Rev_trsase/Diguanyl_cyclase"/>
</dbReference>
<dbReference type="CDD" id="cd01647">
    <property type="entry name" value="RT_LTR"/>
    <property type="match status" value="1"/>
</dbReference>
<dbReference type="InterPro" id="IPR036397">
    <property type="entry name" value="RNaseH_sf"/>
</dbReference>
<dbReference type="Ensembl" id="ENSONIT00000060670.1">
    <property type="protein sequence ID" value="ENSONIP00000078182.1"/>
    <property type="gene ID" value="ENSONIG00000040269.1"/>
</dbReference>
<dbReference type="Proteomes" id="UP000005207">
    <property type="component" value="Linkage group LG12"/>
</dbReference>
<evidence type="ECO:0000256" key="2">
    <source>
        <dbReference type="ARBA" id="ARBA00012180"/>
    </source>
</evidence>
<evidence type="ECO:0000256" key="6">
    <source>
        <dbReference type="ARBA" id="ARBA00022722"/>
    </source>
</evidence>
<keyword evidence="7" id="KW-0255">Endonuclease</keyword>
<protein>
    <recommendedName>
        <fullName evidence="14">Gypsy retrotransposon integrase-like protein 1</fullName>
        <ecNumber evidence="2">3.1.26.4</ecNumber>
    </recommendedName>
</protein>
<dbReference type="EC" id="3.1.26.4" evidence="2"/>
<dbReference type="GO" id="GO:0003964">
    <property type="term" value="F:RNA-directed DNA polymerase activity"/>
    <property type="evidence" value="ECO:0007669"/>
    <property type="project" value="UniProtKB-KW"/>
</dbReference>
<keyword evidence="11" id="KW-0229">DNA integration</keyword>
<dbReference type="Gene3D" id="3.30.70.270">
    <property type="match status" value="2"/>
</dbReference>
<dbReference type="Gene3D" id="1.10.340.70">
    <property type="match status" value="1"/>
</dbReference>
<dbReference type="InterPro" id="IPR043502">
    <property type="entry name" value="DNA/RNA_pol_sf"/>
</dbReference>
<keyword evidence="18" id="KW-1185">Reference proteome</keyword>